<dbReference type="EMBL" id="VSRR010000047">
    <property type="protein sequence ID" value="MPC08894.1"/>
    <property type="molecule type" value="Genomic_DNA"/>
</dbReference>
<comment type="caution">
    <text evidence="1">The sequence shown here is derived from an EMBL/GenBank/DDBJ whole genome shotgun (WGS) entry which is preliminary data.</text>
</comment>
<sequence length="45" mass="5101">MLQKTKKKKLREVSRHFGSLPEEQSDLGTFMVLILSEGSVCSKCM</sequence>
<reference evidence="1 2" key="1">
    <citation type="submission" date="2019-05" db="EMBL/GenBank/DDBJ databases">
        <title>Another draft genome of Portunus trituberculatus and its Hox gene families provides insights of decapod evolution.</title>
        <authorList>
            <person name="Jeong J.-H."/>
            <person name="Song I."/>
            <person name="Kim S."/>
            <person name="Choi T."/>
            <person name="Kim D."/>
            <person name="Ryu S."/>
            <person name="Kim W."/>
        </authorList>
    </citation>
    <scope>NUCLEOTIDE SEQUENCE [LARGE SCALE GENOMIC DNA]</scope>
    <source>
        <tissue evidence="1">Muscle</tissue>
    </source>
</reference>
<evidence type="ECO:0000313" key="2">
    <source>
        <dbReference type="Proteomes" id="UP000324222"/>
    </source>
</evidence>
<gene>
    <name evidence="1" type="ORF">E2C01_001489</name>
</gene>
<evidence type="ECO:0000313" key="1">
    <source>
        <dbReference type="EMBL" id="MPC08894.1"/>
    </source>
</evidence>
<protein>
    <submittedName>
        <fullName evidence="1">Uncharacterized protein</fullName>
    </submittedName>
</protein>
<name>A0A5B7CJJ0_PORTR</name>
<keyword evidence="2" id="KW-1185">Reference proteome</keyword>
<accession>A0A5B7CJJ0</accession>
<proteinExistence type="predicted"/>
<dbReference type="AlphaFoldDB" id="A0A5B7CJJ0"/>
<dbReference type="Proteomes" id="UP000324222">
    <property type="component" value="Unassembled WGS sequence"/>
</dbReference>
<organism evidence="1 2">
    <name type="scientific">Portunus trituberculatus</name>
    <name type="common">Swimming crab</name>
    <name type="synonym">Neptunus trituberculatus</name>
    <dbReference type="NCBI Taxonomy" id="210409"/>
    <lineage>
        <taxon>Eukaryota</taxon>
        <taxon>Metazoa</taxon>
        <taxon>Ecdysozoa</taxon>
        <taxon>Arthropoda</taxon>
        <taxon>Crustacea</taxon>
        <taxon>Multicrustacea</taxon>
        <taxon>Malacostraca</taxon>
        <taxon>Eumalacostraca</taxon>
        <taxon>Eucarida</taxon>
        <taxon>Decapoda</taxon>
        <taxon>Pleocyemata</taxon>
        <taxon>Brachyura</taxon>
        <taxon>Eubrachyura</taxon>
        <taxon>Portunoidea</taxon>
        <taxon>Portunidae</taxon>
        <taxon>Portuninae</taxon>
        <taxon>Portunus</taxon>
    </lineage>
</organism>